<dbReference type="InterPro" id="IPR003598">
    <property type="entry name" value="Ig_sub2"/>
</dbReference>
<dbReference type="InterPro" id="IPR007110">
    <property type="entry name" value="Ig-like_dom"/>
</dbReference>
<dbReference type="EMBL" id="CAJPWZ010001465">
    <property type="protein sequence ID" value="CAG2216048.1"/>
    <property type="molecule type" value="Genomic_DNA"/>
</dbReference>
<dbReference type="SMART" id="SM00409">
    <property type="entry name" value="IG"/>
    <property type="match status" value="3"/>
</dbReference>
<dbReference type="Proteomes" id="UP000683360">
    <property type="component" value="Unassembled WGS sequence"/>
</dbReference>
<evidence type="ECO:0000313" key="7">
    <source>
        <dbReference type="Proteomes" id="UP000683360"/>
    </source>
</evidence>
<keyword evidence="7" id="KW-1185">Reference proteome</keyword>
<protein>
    <submittedName>
        <fullName evidence="6">OBSL1</fullName>
    </submittedName>
</protein>
<dbReference type="GO" id="GO:0005737">
    <property type="term" value="C:cytoplasm"/>
    <property type="evidence" value="ECO:0007669"/>
    <property type="project" value="UniProtKB-SubCell"/>
</dbReference>
<comment type="caution">
    <text evidence="6">The sequence shown here is derived from an EMBL/GenBank/DDBJ whole genome shotgun (WGS) entry which is preliminary data.</text>
</comment>
<dbReference type="InterPro" id="IPR003599">
    <property type="entry name" value="Ig_sub"/>
</dbReference>
<feature type="domain" description="Ig-like" evidence="5">
    <location>
        <begin position="13"/>
        <end position="83"/>
    </location>
</feature>
<dbReference type="Pfam" id="PF07679">
    <property type="entry name" value="I-set"/>
    <property type="match status" value="3"/>
</dbReference>
<evidence type="ECO:0000256" key="2">
    <source>
        <dbReference type="ARBA" id="ARBA00022490"/>
    </source>
</evidence>
<organism evidence="6 7">
    <name type="scientific">Mytilus edulis</name>
    <name type="common">Blue mussel</name>
    <dbReference type="NCBI Taxonomy" id="6550"/>
    <lineage>
        <taxon>Eukaryota</taxon>
        <taxon>Metazoa</taxon>
        <taxon>Spiralia</taxon>
        <taxon>Lophotrochozoa</taxon>
        <taxon>Mollusca</taxon>
        <taxon>Bivalvia</taxon>
        <taxon>Autobranchia</taxon>
        <taxon>Pteriomorphia</taxon>
        <taxon>Mytilida</taxon>
        <taxon>Mytiloidea</taxon>
        <taxon>Mytilidae</taxon>
        <taxon>Mytilinae</taxon>
        <taxon>Mytilus</taxon>
    </lineage>
</organism>
<dbReference type="InterPro" id="IPR013098">
    <property type="entry name" value="Ig_I-set"/>
</dbReference>
<evidence type="ECO:0000256" key="4">
    <source>
        <dbReference type="ARBA" id="ARBA00023157"/>
    </source>
</evidence>
<dbReference type="SMART" id="SM00408">
    <property type="entry name" value="IGc2"/>
    <property type="match status" value="3"/>
</dbReference>
<dbReference type="AlphaFoldDB" id="A0A8S3SC51"/>
<dbReference type="PANTHER" id="PTHR35971">
    <property type="entry name" value="SI:DKEY-31G6.6"/>
    <property type="match status" value="1"/>
</dbReference>
<dbReference type="InterPro" id="IPR052385">
    <property type="entry name" value="Obscurin/Obscurin-like_Reg"/>
</dbReference>
<dbReference type="InterPro" id="IPR036179">
    <property type="entry name" value="Ig-like_dom_sf"/>
</dbReference>
<comment type="subcellular location">
    <subcellularLocation>
        <location evidence="1">Cytoplasm</location>
    </subcellularLocation>
</comment>
<dbReference type="Gene3D" id="2.60.40.10">
    <property type="entry name" value="Immunoglobulins"/>
    <property type="match status" value="3"/>
</dbReference>
<dbReference type="SUPFAM" id="SSF48726">
    <property type="entry name" value="Immunoglobulin"/>
    <property type="match status" value="3"/>
</dbReference>
<dbReference type="PANTHER" id="PTHR35971:SF5">
    <property type="entry name" value="OBSCURIN LIKE CYTOSKELETAL ADAPTOR 1"/>
    <property type="match status" value="1"/>
</dbReference>
<accession>A0A8S3SC51</accession>
<evidence type="ECO:0000313" key="6">
    <source>
        <dbReference type="EMBL" id="CAG2216048.1"/>
    </source>
</evidence>
<name>A0A8S3SC51_MYTED</name>
<feature type="domain" description="Ig-like" evidence="5">
    <location>
        <begin position="185"/>
        <end position="227"/>
    </location>
</feature>
<keyword evidence="3" id="KW-0597">Phosphoprotein</keyword>
<keyword evidence="2" id="KW-0963">Cytoplasm</keyword>
<evidence type="ECO:0000256" key="1">
    <source>
        <dbReference type="ARBA" id="ARBA00004496"/>
    </source>
</evidence>
<dbReference type="PROSITE" id="PS50835">
    <property type="entry name" value="IG_LIKE"/>
    <property type="match status" value="3"/>
</dbReference>
<sequence length="398" mass="46322">MFTSEFNPVHCIEGKKLQLQCAVYSEDIHVEWFKDNTKMDQNEDLSIECEGTNRCLTIQHAKMSDAGQYTMVARNVLKYIPVTVKAMLCSDLNPILCIEGEKLQLKCSVYSDDIDVEWLKDEKKIEQNDNTLIENKGRYHCMTVQHAKLSDAGQYIIVAENVQKYITVTVQAMFTSEFNPVNCIEGEKFKLKCSVYSEDIFVKWLKDNTKIKQNENLSIESNGLYHCLTVLDAKLWDAGRYTMIARNVQKHITVTVQAFVEKDLWDQIKRYSRRYQLNSILSTAIKNIQTVDDYDKFEAIVVQCYPIIRLQTPNNDSDHPPNNNLIPVDRNTEKQIIANRELLEKELYPKDYIDGFLEWFILSLEDHEALRNKEHLRKQMAHSFLKTILQPDCIGKNQ</sequence>
<keyword evidence="4" id="KW-1015">Disulfide bond</keyword>
<reference evidence="6" key="1">
    <citation type="submission" date="2021-03" db="EMBL/GenBank/DDBJ databases">
        <authorList>
            <person name="Bekaert M."/>
        </authorList>
    </citation>
    <scope>NUCLEOTIDE SEQUENCE</scope>
</reference>
<evidence type="ECO:0000259" key="5">
    <source>
        <dbReference type="PROSITE" id="PS50835"/>
    </source>
</evidence>
<evidence type="ECO:0000256" key="3">
    <source>
        <dbReference type="ARBA" id="ARBA00022553"/>
    </source>
</evidence>
<dbReference type="OrthoDB" id="6115582at2759"/>
<gene>
    <name evidence="6" type="ORF">MEDL_29795</name>
</gene>
<proteinExistence type="predicted"/>
<dbReference type="InterPro" id="IPR013783">
    <property type="entry name" value="Ig-like_fold"/>
</dbReference>
<feature type="domain" description="Ig-like" evidence="5">
    <location>
        <begin position="99"/>
        <end position="169"/>
    </location>
</feature>